<dbReference type="AlphaFoldDB" id="A0A0F8X7G1"/>
<proteinExistence type="predicted"/>
<name>A0A0F8X7G1_9ZZZZ</name>
<sequence>VKACTVFFEGIEKDVEPAEASTAVLLEAFGPRSQAAIAMKQGGRTSEIRIALRTGPGLDDELDKGQACGAVEVTRHPEHAARLAVKVAEAATQEEHRTRAESAGRRTRGPRTVEALVPRIVGSRERPLTAEEEDHDE</sequence>
<feature type="region of interest" description="Disordered" evidence="1">
    <location>
        <begin position="90"/>
        <end position="114"/>
    </location>
</feature>
<comment type="caution">
    <text evidence="2">The sequence shown here is derived from an EMBL/GenBank/DDBJ whole genome shotgun (WGS) entry which is preliminary data.</text>
</comment>
<dbReference type="EMBL" id="LAZR01064781">
    <property type="protein sequence ID" value="KKK56860.1"/>
    <property type="molecule type" value="Genomic_DNA"/>
</dbReference>
<feature type="non-terminal residue" evidence="2">
    <location>
        <position position="1"/>
    </location>
</feature>
<evidence type="ECO:0000256" key="1">
    <source>
        <dbReference type="SAM" id="MobiDB-lite"/>
    </source>
</evidence>
<reference evidence="2" key="1">
    <citation type="journal article" date="2015" name="Nature">
        <title>Complex archaea that bridge the gap between prokaryotes and eukaryotes.</title>
        <authorList>
            <person name="Spang A."/>
            <person name="Saw J.H."/>
            <person name="Jorgensen S.L."/>
            <person name="Zaremba-Niedzwiedzka K."/>
            <person name="Martijn J."/>
            <person name="Lind A.E."/>
            <person name="van Eijk R."/>
            <person name="Schleper C."/>
            <person name="Guy L."/>
            <person name="Ettema T.J."/>
        </authorList>
    </citation>
    <scope>NUCLEOTIDE SEQUENCE</scope>
</reference>
<protein>
    <submittedName>
        <fullName evidence="2">Uncharacterized protein</fullName>
    </submittedName>
</protein>
<organism evidence="2">
    <name type="scientific">marine sediment metagenome</name>
    <dbReference type="NCBI Taxonomy" id="412755"/>
    <lineage>
        <taxon>unclassified sequences</taxon>
        <taxon>metagenomes</taxon>
        <taxon>ecological metagenomes</taxon>
    </lineage>
</organism>
<evidence type="ECO:0000313" key="2">
    <source>
        <dbReference type="EMBL" id="KKK56860.1"/>
    </source>
</evidence>
<accession>A0A0F8X7G1</accession>
<gene>
    <name evidence="2" type="ORF">LCGC14_3060300</name>
</gene>
<feature type="compositionally biased region" description="Basic and acidic residues" evidence="1">
    <location>
        <begin position="93"/>
        <end position="104"/>
    </location>
</feature>